<protein>
    <submittedName>
        <fullName evidence="2">Uncharacterized protein</fullName>
    </submittedName>
</protein>
<evidence type="ECO:0000256" key="1">
    <source>
        <dbReference type="SAM" id="MobiDB-lite"/>
    </source>
</evidence>
<gene>
    <name evidence="2" type="ORF">ENV41_04130</name>
</gene>
<feature type="region of interest" description="Disordered" evidence="1">
    <location>
        <begin position="125"/>
        <end position="158"/>
    </location>
</feature>
<organism evidence="2">
    <name type="scientific">candidate division CPR3 bacterium</name>
    <dbReference type="NCBI Taxonomy" id="2268181"/>
    <lineage>
        <taxon>Bacteria</taxon>
        <taxon>Bacteria division CPR3</taxon>
    </lineage>
</organism>
<evidence type="ECO:0000313" key="2">
    <source>
        <dbReference type="EMBL" id="HFZ09301.1"/>
    </source>
</evidence>
<sequence>MDGKYEQFKKPEISSVEAAVDMAILGMRIKRFFGRKSPEMKKVFKEAVGDLKSQPAALMEIIASTVAEFSSLALSFQTEEKGQELKIKQKLSKSIDKIGSQLDQLELLEDYRKLQEEATMEKLSNLSRRERARLSEEEKASFKSSMGSAAEEKRKEARKRVKDFINELLS</sequence>
<dbReference type="EMBL" id="DTGG01000124">
    <property type="protein sequence ID" value="HFZ09301.1"/>
    <property type="molecule type" value="Genomic_DNA"/>
</dbReference>
<proteinExistence type="predicted"/>
<dbReference type="AlphaFoldDB" id="A0A7V3JAE8"/>
<accession>A0A7V3JAE8</accession>
<reference evidence="2" key="1">
    <citation type="journal article" date="2020" name="mSystems">
        <title>Genome- and Community-Level Interaction Insights into Carbon Utilization and Element Cycling Functions of Hydrothermarchaeota in Hydrothermal Sediment.</title>
        <authorList>
            <person name="Zhou Z."/>
            <person name="Liu Y."/>
            <person name="Xu W."/>
            <person name="Pan J."/>
            <person name="Luo Z.H."/>
            <person name="Li M."/>
        </authorList>
    </citation>
    <scope>NUCLEOTIDE SEQUENCE [LARGE SCALE GENOMIC DNA]</scope>
    <source>
        <strain evidence="2">SpSt-757</strain>
    </source>
</reference>
<feature type="compositionally biased region" description="Basic and acidic residues" evidence="1">
    <location>
        <begin position="127"/>
        <end position="141"/>
    </location>
</feature>
<comment type="caution">
    <text evidence="2">The sequence shown here is derived from an EMBL/GenBank/DDBJ whole genome shotgun (WGS) entry which is preliminary data.</text>
</comment>
<name>A0A7V3JAE8_UNCC3</name>